<evidence type="ECO:0000313" key="3">
    <source>
        <dbReference type="EMBL" id="PNS08497.1"/>
    </source>
</evidence>
<name>A0A2K1Q0R6_9GAMM</name>
<dbReference type="Pfam" id="PF04264">
    <property type="entry name" value="YceI"/>
    <property type="match status" value="1"/>
</dbReference>
<comment type="caution">
    <text evidence="3">The sequence shown here is derived from an EMBL/GenBank/DDBJ whole genome shotgun (WGS) entry which is preliminary data.</text>
</comment>
<dbReference type="SUPFAM" id="SSF101874">
    <property type="entry name" value="YceI-like"/>
    <property type="match status" value="1"/>
</dbReference>
<dbReference type="PANTHER" id="PTHR34406">
    <property type="entry name" value="PROTEIN YCEI"/>
    <property type="match status" value="1"/>
</dbReference>
<keyword evidence="4" id="KW-1185">Reference proteome</keyword>
<dbReference type="SMART" id="SM00867">
    <property type="entry name" value="YceI"/>
    <property type="match status" value="1"/>
</dbReference>
<evidence type="ECO:0000259" key="2">
    <source>
        <dbReference type="SMART" id="SM00867"/>
    </source>
</evidence>
<feature type="domain" description="Lipid/polyisoprenoid-binding YceI-like" evidence="2">
    <location>
        <begin position="22"/>
        <end position="185"/>
    </location>
</feature>
<sequence length="188" mass="20362">MKLLPIALLSLLAAAGSVNAADYKIDPGHTMVLASWNHAGYSNPTANFTGATGTIRYDEKSPEKASVEVIIPIDQVQSFVPELNDHLKSADFFDAQKYPTATFKSTKVMLKDGHLKVMGNLTLHGVTKPVTLKAKLNKVGIQEMMKVPAIGFDASTTISRSAFGISKYVPMISDEIELRITTEAHGDK</sequence>
<accession>A0A2K1Q0R6</accession>
<dbReference type="PANTHER" id="PTHR34406:SF1">
    <property type="entry name" value="PROTEIN YCEI"/>
    <property type="match status" value="1"/>
</dbReference>
<organism evidence="3 4">
    <name type="scientific">Solilutibacter silvestris</name>
    <dbReference type="NCBI Taxonomy" id="1645665"/>
    <lineage>
        <taxon>Bacteria</taxon>
        <taxon>Pseudomonadati</taxon>
        <taxon>Pseudomonadota</taxon>
        <taxon>Gammaproteobacteria</taxon>
        <taxon>Lysobacterales</taxon>
        <taxon>Lysobacteraceae</taxon>
        <taxon>Solilutibacter</taxon>
    </lineage>
</organism>
<dbReference type="Gene3D" id="2.40.128.110">
    <property type="entry name" value="Lipid/polyisoprenoid-binding, YceI-like"/>
    <property type="match status" value="1"/>
</dbReference>
<dbReference type="InterPro" id="IPR007372">
    <property type="entry name" value="Lipid/polyisoprenoid-bd_YceI"/>
</dbReference>
<protein>
    <recommendedName>
        <fullName evidence="2">Lipid/polyisoprenoid-binding YceI-like domain-containing protein</fullName>
    </recommendedName>
</protein>
<dbReference type="EMBL" id="NPZB01000001">
    <property type="protein sequence ID" value="PNS08497.1"/>
    <property type="molecule type" value="Genomic_DNA"/>
</dbReference>
<feature type="signal peptide" evidence="1">
    <location>
        <begin position="1"/>
        <end position="20"/>
    </location>
</feature>
<dbReference type="AlphaFoldDB" id="A0A2K1Q0R6"/>
<dbReference type="OrthoDB" id="9811006at2"/>
<evidence type="ECO:0000256" key="1">
    <source>
        <dbReference type="SAM" id="SignalP"/>
    </source>
</evidence>
<evidence type="ECO:0000313" key="4">
    <source>
        <dbReference type="Proteomes" id="UP000236220"/>
    </source>
</evidence>
<reference evidence="3 4" key="1">
    <citation type="submission" date="2017-08" db="EMBL/GenBank/DDBJ databases">
        <title>Lysobacter sylvestris genome.</title>
        <authorList>
            <person name="Zhang D.-C."/>
            <person name="Albuquerque L."/>
            <person name="Franca L."/>
            <person name="Froufe H.J.C."/>
            <person name="Barroso C."/>
            <person name="Egas C."/>
            <person name="Da Costa M."/>
            <person name="Margesin R."/>
        </authorList>
    </citation>
    <scope>NUCLEOTIDE SEQUENCE [LARGE SCALE GENOMIC DNA]</scope>
    <source>
        <strain evidence="3 4">AM20-91</strain>
    </source>
</reference>
<dbReference type="InterPro" id="IPR036761">
    <property type="entry name" value="TTHA0802/YceI-like_sf"/>
</dbReference>
<dbReference type="RefSeq" id="WP_103073671.1">
    <property type="nucleotide sequence ID" value="NZ_NPZB01000001.1"/>
</dbReference>
<gene>
    <name evidence="3" type="ORF">Lysil_0126</name>
</gene>
<dbReference type="Proteomes" id="UP000236220">
    <property type="component" value="Unassembled WGS sequence"/>
</dbReference>
<keyword evidence="1" id="KW-0732">Signal</keyword>
<feature type="chain" id="PRO_5014421040" description="Lipid/polyisoprenoid-binding YceI-like domain-containing protein" evidence="1">
    <location>
        <begin position="21"/>
        <end position="188"/>
    </location>
</feature>
<proteinExistence type="predicted"/>